<keyword evidence="5" id="KW-0175">Coiled coil</keyword>
<reference evidence="7 8" key="1">
    <citation type="journal article" date="2023" name="BMC Biol.">
        <title>The compact genome of the sponge Oopsacas minuta (Hexactinellida) is lacking key metazoan core genes.</title>
        <authorList>
            <person name="Santini S."/>
            <person name="Schenkelaars Q."/>
            <person name="Jourda C."/>
            <person name="Duchesne M."/>
            <person name="Belahbib H."/>
            <person name="Rocher C."/>
            <person name="Selva M."/>
            <person name="Riesgo A."/>
            <person name="Vervoort M."/>
            <person name="Leys S.P."/>
            <person name="Kodjabachian L."/>
            <person name="Le Bivic A."/>
            <person name="Borchiellini C."/>
            <person name="Claverie J.M."/>
            <person name="Renard E."/>
        </authorList>
    </citation>
    <scope>NUCLEOTIDE SEQUENCE [LARGE SCALE GENOMIC DNA]</scope>
    <source>
        <strain evidence="7">SPO-2</strain>
    </source>
</reference>
<organism evidence="7 8">
    <name type="scientific">Oopsacas minuta</name>
    <dbReference type="NCBI Taxonomy" id="111878"/>
    <lineage>
        <taxon>Eukaryota</taxon>
        <taxon>Metazoa</taxon>
        <taxon>Porifera</taxon>
        <taxon>Hexactinellida</taxon>
        <taxon>Hexasterophora</taxon>
        <taxon>Lyssacinosida</taxon>
        <taxon>Leucopsacidae</taxon>
        <taxon>Oopsacas</taxon>
    </lineage>
</organism>
<dbReference type="Pfam" id="PF00097">
    <property type="entry name" value="zf-C3HC4"/>
    <property type="match status" value="1"/>
</dbReference>
<keyword evidence="3" id="KW-0862">Zinc</keyword>
<evidence type="ECO:0000256" key="5">
    <source>
        <dbReference type="SAM" id="Coils"/>
    </source>
</evidence>
<keyword evidence="8" id="KW-1185">Reference proteome</keyword>
<dbReference type="InterPro" id="IPR018957">
    <property type="entry name" value="Znf_C3HC4_RING-type"/>
</dbReference>
<dbReference type="AlphaFoldDB" id="A0AAV7KKS2"/>
<comment type="caution">
    <text evidence="7">The sequence shown here is derived from an EMBL/GenBank/DDBJ whole genome shotgun (WGS) entry which is preliminary data.</text>
</comment>
<evidence type="ECO:0000256" key="1">
    <source>
        <dbReference type="ARBA" id="ARBA00022723"/>
    </source>
</evidence>
<dbReference type="SUPFAM" id="SSF57850">
    <property type="entry name" value="RING/U-box"/>
    <property type="match status" value="1"/>
</dbReference>
<sequence length="390" mass="44586">MSSNLPQCMTVNLSPILDFFNCPICTEQLTNTCTTVCGHRFCHKCIEECIDRRSQCPLCMRFLNSSHVSKDFQYDELIRVVIDQKVKGEELYFKRLADEATQNAFSKEENLSPVEQVLQKHLKNSLASYESYLHKIKLDYSRKLEECKQKMTSRRMQSLSMNGKVELKQKEIEAECKKEQQKIQDELDRAIELLAQSYDMYLSKNLPQPSTLPVKSTLFIECFDLTIPDFEIGPMERISEIIPRLTDTIHCLGHDIIGVGKDVKFLLAKGNTYREDNVKGAEAESDSIIQLELNTKPVIECGLQPGGEIRITGQLLQRSDLPKQCIIKTFTVGNKVDYSTCTTCNINWVCETCAETCHAKHDTKPYIAGHSPQWPCCYCPKKKLCKIKNN</sequence>
<keyword evidence="2 4" id="KW-0863">Zinc-finger</keyword>
<dbReference type="InterPro" id="IPR042755">
    <property type="entry name" value="COP1"/>
</dbReference>
<dbReference type="SMART" id="SM00184">
    <property type="entry name" value="RING"/>
    <property type="match status" value="1"/>
</dbReference>
<accession>A0AAV7KKS2</accession>
<dbReference type="GO" id="GO:0043161">
    <property type="term" value="P:proteasome-mediated ubiquitin-dependent protein catabolic process"/>
    <property type="evidence" value="ECO:0007669"/>
    <property type="project" value="TreeGrafter"/>
</dbReference>
<evidence type="ECO:0000256" key="4">
    <source>
        <dbReference type="PROSITE-ProRule" id="PRU00175"/>
    </source>
</evidence>
<protein>
    <submittedName>
        <fullName evidence="7">Tripartite motif-containing protein 12A-like</fullName>
    </submittedName>
</protein>
<dbReference type="Gene3D" id="3.30.40.10">
    <property type="entry name" value="Zinc/RING finger domain, C3HC4 (zinc finger)"/>
    <property type="match status" value="1"/>
</dbReference>
<dbReference type="InterPro" id="IPR017907">
    <property type="entry name" value="Znf_RING_CS"/>
</dbReference>
<feature type="coiled-coil region" evidence="5">
    <location>
        <begin position="162"/>
        <end position="189"/>
    </location>
</feature>
<feature type="domain" description="RING-type" evidence="6">
    <location>
        <begin position="22"/>
        <end position="59"/>
    </location>
</feature>
<evidence type="ECO:0000256" key="2">
    <source>
        <dbReference type="ARBA" id="ARBA00022771"/>
    </source>
</evidence>
<dbReference type="EMBL" id="JAKMXF010000024">
    <property type="protein sequence ID" value="KAI6660784.1"/>
    <property type="molecule type" value="Genomic_DNA"/>
</dbReference>
<name>A0AAV7KKS2_9METZ</name>
<dbReference type="PANTHER" id="PTHR44080">
    <property type="entry name" value="E3 UBIQUITIN-PROTEIN LIGASE COP1"/>
    <property type="match status" value="1"/>
</dbReference>
<evidence type="ECO:0000259" key="6">
    <source>
        <dbReference type="PROSITE" id="PS50089"/>
    </source>
</evidence>
<gene>
    <name evidence="7" type="ORF">LOD99_10232</name>
</gene>
<keyword evidence="1" id="KW-0479">Metal-binding</keyword>
<dbReference type="PANTHER" id="PTHR44080:SF1">
    <property type="entry name" value="E3 UBIQUITIN-PROTEIN LIGASE COP1"/>
    <property type="match status" value="1"/>
</dbReference>
<evidence type="ECO:0000313" key="8">
    <source>
        <dbReference type="Proteomes" id="UP001165289"/>
    </source>
</evidence>
<evidence type="ECO:0000313" key="7">
    <source>
        <dbReference type="EMBL" id="KAI6660784.1"/>
    </source>
</evidence>
<dbReference type="GO" id="GO:0008270">
    <property type="term" value="F:zinc ion binding"/>
    <property type="evidence" value="ECO:0007669"/>
    <property type="project" value="UniProtKB-KW"/>
</dbReference>
<evidence type="ECO:0000256" key="3">
    <source>
        <dbReference type="ARBA" id="ARBA00022833"/>
    </source>
</evidence>
<dbReference type="PROSITE" id="PS50089">
    <property type="entry name" value="ZF_RING_2"/>
    <property type="match status" value="1"/>
</dbReference>
<dbReference type="InterPro" id="IPR001841">
    <property type="entry name" value="Znf_RING"/>
</dbReference>
<dbReference type="GO" id="GO:0061630">
    <property type="term" value="F:ubiquitin protein ligase activity"/>
    <property type="evidence" value="ECO:0007669"/>
    <property type="project" value="InterPro"/>
</dbReference>
<dbReference type="PROSITE" id="PS00518">
    <property type="entry name" value="ZF_RING_1"/>
    <property type="match status" value="1"/>
</dbReference>
<dbReference type="Proteomes" id="UP001165289">
    <property type="component" value="Unassembled WGS sequence"/>
</dbReference>
<proteinExistence type="predicted"/>
<dbReference type="InterPro" id="IPR013083">
    <property type="entry name" value="Znf_RING/FYVE/PHD"/>
</dbReference>